<dbReference type="SUPFAM" id="SSF46785">
    <property type="entry name" value="Winged helix' DNA-binding domain"/>
    <property type="match status" value="1"/>
</dbReference>
<evidence type="ECO:0000313" key="10">
    <source>
        <dbReference type="Proteomes" id="UP000035058"/>
    </source>
</evidence>
<comment type="subcellular location">
    <subcellularLocation>
        <location evidence="6">Cytoplasm</location>
    </subcellularLocation>
</comment>
<dbReference type="NCBIfam" id="NF003995">
    <property type="entry name" value="PRK05472.2-4"/>
    <property type="match status" value="1"/>
</dbReference>
<feature type="binding site" evidence="6">
    <location>
        <begin position="115"/>
        <end position="120"/>
    </location>
    <ligand>
        <name>NAD(+)</name>
        <dbReference type="ChEBI" id="CHEBI:57540"/>
    </ligand>
</feature>
<reference evidence="9 10" key="1">
    <citation type="submission" date="2012-08" db="EMBL/GenBank/DDBJ databases">
        <title>Whole genome shotgun sequence of Gordonia namibiensis NBRC 108229.</title>
        <authorList>
            <person name="Isaki-Nakamura S."/>
            <person name="Hosoyama A."/>
            <person name="Tsuchikane K."/>
            <person name="Katsumata H."/>
            <person name="Baba S."/>
            <person name="Yamazaki S."/>
            <person name="Fujita N."/>
        </authorList>
    </citation>
    <scope>NUCLEOTIDE SEQUENCE [LARGE SCALE GENOMIC DNA]</scope>
    <source>
        <strain evidence="9 10">NBRC 108229</strain>
    </source>
</reference>
<dbReference type="SMART" id="SM00881">
    <property type="entry name" value="CoA_binding"/>
    <property type="match status" value="1"/>
</dbReference>
<dbReference type="Gene3D" id="1.10.10.10">
    <property type="entry name" value="Winged helix-like DNA-binding domain superfamily/Winged helix DNA-binding domain"/>
    <property type="match status" value="1"/>
</dbReference>
<evidence type="ECO:0000256" key="1">
    <source>
        <dbReference type="ARBA" id="ARBA00022490"/>
    </source>
</evidence>
<accession>K6VS24</accession>
<dbReference type="AlphaFoldDB" id="K6VS24"/>
<comment type="caution">
    <text evidence="9">The sequence shown here is derived from an EMBL/GenBank/DDBJ whole genome shotgun (WGS) entry which is preliminary data.</text>
</comment>
<keyword evidence="1 6" id="KW-0963">Cytoplasm</keyword>
<organism evidence="9 10">
    <name type="scientific">Gordonia namibiensis NBRC 108229</name>
    <dbReference type="NCBI Taxonomy" id="1208314"/>
    <lineage>
        <taxon>Bacteria</taxon>
        <taxon>Bacillati</taxon>
        <taxon>Actinomycetota</taxon>
        <taxon>Actinomycetes</taxon>
        <taxon>Mycobacteriales</taxon>
        <taxon>Gordoniaceae</taxon>
        <taxon>Gordonia</taxon>
    </lineage>
</organism>
<dbReference type="GO" id="GO:0005737">
    <property type="term" value="C:cytoplasm"/>
    <property type="evidence" value="ECO:0007669"/>
    <property type="project" value="UniProtKB-SubCell"/>
</dbReference>
<dbReference type="InterPro" id="IPR036291">
    <property type="entry name" value="NAD(P)-bd_dom_sf"/>
</dbReference>
<dbReference type="GO" id="GO:0003677">
    <property type="term" value="F:DNA binding"/>
    <property type="evidence" value="ECO:0007669"/>
    <property type="project" value="UniProtKB-UniRule"/>
</dbReference>
<feature type="region of interest" description="Disordered" evidence="7">
    <location>
        <begin position="1"/>
        <end position="25"/>
    </location>
</feature>
<dbReference type="HAMAP" id="MF_01131">
    <property type="entry name" value="Rex"/>
    <property type="match status" value="1"/>
</dbReference>
<keyword evidence="3 6" id="KW-0805">Transcription regulation</keyword>
<dbReference type="NCBIfam" id="NF003992">
    <property type="entry name" value="PRK05472.2-1"/>
    <property type="match status" value="1"/>
</dbReference>
<keyword evidence="5 6" id="KW-0804">Transcription</keyword>
<evidence type="ECO:0000256" key="4">
    <source>
        <dbReference type="ARBA" id="ARBA00023125"/>
    </source>
</evidence>
<protein>
    <recommendedName>
        <fullName evidence="6">Redox-sensing transcriptional repressor Rex</fullName>
    </recommendedName>
</protein>
<sequence>MSVGADRQKPGDADPPASALPPPAAAVATDIPAPTVARLATYLHVLRSFSQRGVLVASSGELATAAGVNPAILRKDLSYVAANGVRGVGYDVGRLTARISMTLHTDSIHTVALAGAGQLGRALLAHTGFGRGFRVAAMFDADPALVGTSLEVGGPRIAPLAEIAAVCAEVEPAVEIGVVATADEDARDAFDAFVEAGVRQVLNVTPVALTTEADVVVRQVDLALELQVLTFQASRGSSQAPRNDLKISSRSAVGVPREVKAADRRRGKAMGEETVTA</sequence>
<dbReference type="PANTHER" id="PTHR35786">
    <property type="entry name" value="REDOX-SENSING TRANSCRIPTIONAL REPRESSOR REX"/>
    <property type="match status" value="1"/>
</dbReference>
<evidence type="ECO:0000256" key="2">
    <source>
        <dbReference type="ARBA" id="ARBA00022491"/>
    </source>
</evidence>
<feature type="compositionally biased region" description="Polar residues" evidence="7">
    <location>
        <begin position="238"/>
        <end position="251"/>
    </location>
</feature>
<feature type="region of interest" description="Disordered" evidence="7">
    <location>
        <begin position="238"/>
        <end position="277"/>
    </location>
</feature>
<evidence type="ECO:0000256" key="6">
    <source>
        <dbReference type="HAMAP-Rule" id="MF_01131"/>
    </source>
</evidence>
<comment type="similarity">
    <text evidence="6">Belongs to the transcriptional regulatory Rex family.</text>
</comment>
<comment type="function">
    <text evidence="6">Modulates transcription in response to changes in cellular NADH/NAD(+) redox state.</text>
</comment>
<dbReference type="GO" id="GO:0051775">
    <property type="term" value="P:response to redox state"/>
    <property type="evidence" value="ECO:0007669"/>
    <property type="project" value="InterPro"/>
</dbReference>
<keyword evidence="10" id="KW-1185">Reference proteome</keyword>
<dbReference type="Gene3D" id="3.40.50.720">
    <property type="entry name" value="NAD(P)-binding Rossmann-like Domain"/>
    <property type="match status" value="1"/>
</dbReference>
<dbReference type="Proteomes" id="UP000035058">
    <property type="component" value="Unassembled WGS sequence"/>
</dbReference>
<dbReference type="InterPro" id="IPR036390">
    <property type="entry name" value="WH_DNA-bd_sf"/>
</dbReference>
<gene>
    <name evidence="6 9" type="primary">rex</name>
    <name evidence="9" type="ORF">GONAM_06_01330</name>
</gene>
<feature type="domain" description="CoA-binding" evidence="8">
    <location>
        <begin position="104"/>
        <end position="208"/>
    </location>
</feature>
<comment type="subunit">
    <text evidence="6">Homodimer.</text>
</comment>
<dbReference type="GO" id="GO:0045892">
    <property type="term" value="P:negative regulation of DNA-templated transcription"/>
    <property type="evidence" value="ECO:0007669"/>
    <property type="project" value="InterPro"/>
</dbReference>
<dbReference type="InterPro" id="IPR022876">
    <property type="entry name" value="Tscrpt_rep_Rex"/>
</dbReference>
<dbReference type="InterPro" id="IPR036388">
    <property type="entry name" value="WH-like_DNA-bd_sf"/>
</dbReference>
<dbReference type="Pfam" id="PF06971">
    <property type="entry name" value="Put_DNA-bind_N"/>
    <property type="match status" value="1"/>
</dbReference>
<evidence type="ECO:0000256" key="3">
    <source>
        <dbReference type="ARBA" id="ARBA00023015"/>
    </source>
</evidence>
<keyword evidence="2 6" id="KW-0678">Repressor</keyword>
<dbReference type="SUPFAM" id="SSF51735">
    <property type="entry name" value="NAD(P)-binding Rossmann-fold domains"/>
    <property type="match status" value="1"/>
</dbReference>
<dbReference type="InterPro" id="IPR009718">
    <property type="entry name" value="Rex_DNA-bd_C_dom"/>
</dbReference>
<dbReference type="EMBL" id="BAHE01000006">
    <property type="protein sequence ID" value="GAB99023.1"/>
    <property type="molecule type" value="Genomic_DNA"/>
</dbReference>
<dbReference type="NCBIfam" id="NF003994">
    <property type="entry name" value="PRK05472.2-3"/>
    <property type="match status" value="1"/>
</dbReference>
<dbReference type="InterPro" id="IPR003781">
    <property type="entry name" value="CoA-bd"/>
</dbReference>
<keyword evidence="6" id="KW-0520">NAD</keyword>
<dbReference type="Pfam" id="PF02629">
    <property type="entry name" value="CoA_binding"/>
    <property type="match status" value="1"/>
</dbReference>
<evidence type="ECO:0000256" key="5">
    <source>
        <dbReference type="ARBA" id="ARBA00023163"/>
    </source>
</evidence>
<keyword evidence="4 6" id="KW-0238">DNA-binding</keyword>
<feature type="DNA-binding region" description="H-T-H motif" evidence="6">
    <location>
        <begin position="41"/>
        <end position="80"/>
    </location>
</feature>
<evidence type="ECO:0000259" key="8">
    <source>
        <dbReference type="SMART" id="SM00881"/>
    </source>
</evidence>
<proteinExistence type="inferred from homology"/>
<dbReference type="PANTHER" id="PTHR35786:SF1">
    <property type="entry name" value="REDOX-SENSING TRANSCRIPTIONAL REPRESSOR REX 1"/>
    <property type="match status" value="1"/>
</dbReference>
<evidence type="ECO:0000313" key="9">
    <source>
        <dbReference type="EMBL" id="GAB99023.1"/>
    </source>
</evidence>
<dbReference type="GO" id="GO:0003700">
    <property type="term" value="F:DNA-binding transcription factor activity"/>
    <property type="evidence" value="ECO:0007669"/>
    <property type="project" value="UniProtKB-UniRule"/>
</dbReference>
<name>K6VS24_9ACTN</name>
<feature type="compositionally biased region" description="Basic and acidic residues" evidence="7">
    <location>
        <begin position="1"/>
        <end position="12"/>
    </location>
</feature>
<evidence type="ECO:0000256" key="7">
    <source>
        <dbReference type="SAM" id="MobiDB-lite"/>
    </source>
</evidence>